<evidence type="ECO:0000313" key="2">
    <source>
        <dbReference type="Proteomes" id="UP000182306"/>
    </source>
</evidence>
<dbReference type="KEGG" id="same:SAMCFNEI73_Ch3144"/>
<reference evidence="1 2" key="1">
    <citation type="submission" date="2015-10" db="EMBL/GenBank/DDBJ databases">
        <title>Genomic differences between typical nodule nitrogen-fixing rhizobial strains and those coming from bean seeds.</title>
        <authorList>
            <person name="Peralta H."/>
            <person name="Aguilar-Vera A."/>
            <person name="Diaz R."/>
            <person name="Mora Y."/>
            <person name="Martinez-Batallar G."/>
            <person name="Salazar E."/>
            <person name="Vargas-Lagunas C."/>
            <person name="Encarnacion S."/>
            <person name="Girard L."/>
            <person name="Mora J."/>
        </authorList>
    </citation>
    <scope>NUCLEOTIDE SEQUENCE [LARGE SCALE GENOMIC DNA]</scope>
    <source>
        <strain evidence="1 2">CFNEI 73</strain>
    </source>
</reference>
<keyword evidence="2" id="KW-1185">Reference proteome</keyword>
<name>A0A1L3LQN1_9HYPH</name>
<dbReference type="Proteomes" id="UP000182306">
    <property type="component" value="Chromosome"/>
</dbReference>
<evidence type="ECO:0000313" key="1">
    <source>
        <dbReference type="EMBL" id="APG92408.1"/>
    </source>
</evidence>
<dbReference type="AlphaFoldDB" id="A0A1L3LQN1"/>
<sequence>MAANTVGAKILALHKNSIVLLRQDLFCRPRLVACSTTGFHVPGTSTAGHFKRDWKRGRASPLASTIVSPFPSKR</sequence>
<accession>A0A1L3LQN1</accession>
<protein>
    <submittedName>
        <fullName evidence="1">Uncharacterized protein</fullName>
    </submittedName>
</protein>
<organism evidence="1 2">
    <name type="scientific">Sinorhizobium americanum</name>
    <dbReference type="NCBI Taxonomy" id="194963"/>
    <lineage>
        <taxon>Bacteria</taxon>
        <taxon>Pseudomonadati</taxon>
        <taxon>Pseudomonadota</taxon>
        <taxon>Alphaproteobacteria</taxon>
        <taxon>Hyphomicrobiales</taxon>
        <taxon>Rhizobiaceae</taxon>
        <taxon>Sinorhizobium/Ensifer group</taxon>
        <taxon>Sinorhizobium</taxon>
    </lineage>
</organism>
<dbReference type="EMBL" id="CP013107">
    <property type="protein sequence ID" value="APG92408.1"/>
    <property type="molecule type" value="Genomic_DNA"/>
</dbReference>
<proteinExistence type="predicted"/>
<dbReference type="STRING" id="194963.SAMCFNEI73_Ch3144"/>
<gene>
    <name evidence="1" type="ORF">SAMCFNEI73_Ch3144</name>
</gene>